<protein>
    <submittedName>
        <fullName evidence="2">Uncharacterized protein</fullName>
    </submittedName>
</protein>
<accession>A0A6C0CLS3</accession>
<name>A0A6C0CLS3_9ZZZZ</name>
<evidence type="ECO:0000313" key="2">
    <source>
        <dbReference type="EMBL" id="QHT05167.1"/>
    </source>
</evidence>
<dbReference type="AlphaFoldDB" id="A0A6C0CLS3"/>
<feature type="transmembrane region" description="Helical" evidence="1">
    <location>
        <begin position="6"/>
        <end position="31"/>
    </location>
</feature>
<proteinExistence type="predicted"/>
<keyword evidence="1" id="KW-0472">Membrane</keyword>
<reference evidence="2" key="1">
    <citation type="journal article" date="2020" name="Nature">
        <title>Giant virus diversity and host interactions through global metagenomics.</title>
        <authorList>
            <person name="Schulz F."/>
            <person name="Roux S."/>
            <person name="Paez-Espino D."/>
            <person name="Jungbluth S."/>
            <person name="Walsh D.A."/>
            <person name="Denef V.J."/>
            <person name="McMahon K.D."/>
            <person name="Konstantinidis K.T."/>
            <person name="Eloe-Fadrosh E.A."/>
            <person name="Kyrpides N.C."/>
            <person name="Woyke T."/>
        </authorList>
    </citation>
    <scope>NUCLEOTIDE SEQUENCE</scope>
    <source>
        <strain evidence="2">GVMAG-M-3300021354-14</strain>
    </source>
</reference>
<organism evidence="2">
    <name type="scientific">viral metagenome</name>
    <dbReference type="NCBI Taxonomy" id="1070528"/>
    <lineage>
        <taxon>unclassified sequences</taxon>
        <taxon>metagenomes</taxon>
        <taxon>organismal metagenomes</taxon>
    </lineage>
</organism>
<keyword evidence="1" id="KW-0812">Transmembrane</keyword>
<dbReference type="EMBL" id="MN739450">
    <property type="protein sequence ID" value="QHT05167.1"/>
    <property type="molecule type" value="Genomic_DNA"/>
</dbReference>
<feature type="transmembrane region" description="Helical" evidence="1">
    <location>
        <begin position="43"/>
        <end position="64"/>
    </location>
</feature>
<sequence>MIRIPLVPLLILYALFVFCVLVGVMSIVLVVNFQQSALFQDTLMGLSVVLIGLTVISGGCIIYLHSNANVEK</sequence>
<evidence type="ECO:0000256" key="1">
    <source>
        <dbReference type="SAM" id="Phobius"/>
    </source>
</evidence>
<keyword evidence="1" id="KW-1133">Transmembrane helix</keyword>